<accession>A0A3N2Q8Y3</accession>
<organism evidence="11 12">
    <name type="scientific">Sodiomyces alkalinus (strain CBS 110278 / VKM F-3762 / F11)</name>
    <name type="common">Alkaliphilic filamentous fungus</name>
    <dbReference type="NCBI Taxonomy" id="1314773"/>
    <lineage>
        <taxon>Eukaryota</taxon>
        <taxon>Fungi</taxon>
        <taxon>Dikarya</taxon>
        <taxon>Ascomycota</taxon>
        <taxon>Pezizomycotina</taxon>
        <taxon>Sordariomycetes</taxon>
        <taxon>Hypocreomycetidae</taxon>
        <taxon>Glomerellales</taxon>
        <taxon>Plectosphaerellaceae</taxon>
        <taxon>Sodiomyces</taxon>
    </lineage>
</organism>
<protein>
    <recommendedName>
        <fullName evidence="3">Transcription initiation factor TFIID subunit 4</fullName>
    </recommendedName>
    <alternativeName>
        <fullName evidence="8">TBP-associated factor 4</fullName>
    </alternativeName>
</protein>
<dbReference type="STRING" id="1314773.A0A3N2Q8Y3"/>
<feature type="compositionally biased region" description="Polar residues" evidence="9">
    <location>
        <begin position="183"/>
        <end position="192"/>
    </location>
</feature>
<comment type="function">
    <text evidence="7">Functions as a component of the DNA-binding general transcription factor complex TFIID. Binding of TFIID to a promoter (with or without TATA element) is the initial step in pre-initiation complex (PIC) formation. TFIID plays a key role in the regulation of gene expression by RNA polymerase II through different activities such as transcription activator interaction, core promoter recognition and selectivity, TFIIA and TFIIB interaction, chromatin modification (histone acetylation by TAF1), facilitation of DNA opening and initiation of transcription.</text>
</comment>
<proteinExistence type="inferred from homology"/>
<name>A0A3N2Q8Y3_SODAK</name>
<gene>
    <name evidence="11" type="ORF">SODALDRAFT_269037</name>
</gene>
<evidence type="ECO:0000256" key="7">
    <source>
        <dbReference type="ARBA" id="ARBA00025346"/>
    </source>
</evidence>
<feature type="compositionally biased region" description="Low complexity" evidence="9">
    <location>
        <begin position="1"/>
        <end position="28"/>
    </location>
</feature>
<dbReference type="RefSeq" id="XP_028471045.1">
    <property type="nucleotide sequence ID" value="XM_028607635.1"/>
</dbReference>
<feature type="region of interest" description="Disordered" evidence="9">
    <location>
        <begin position="512"/>
        <end position="567"/>
    </location>
</feature>
<feature type="region of interest" description="Disordered" evidence="9">
    <location>
        <begin position="90"/>
        <end position="121"/>
    </location>
</feature>
<feature type="compositionally biased region" description="Low complexity" evidence="9">
    <location>
        <begin position="434"/>
        <end position="454"/>
    </location>
</feature>
<evidence type="ECO:0000313" key="11">
    <source>
        <dbReference type="EMBL" id="ROT43239.1"/>
    </source>
</evidence>
<evidence type="ECO:0000256" key="9">
    <source>
        <dbReference type="SAM" id="MobiDB-lite"/>
    </source>
</evidence>
<feature type="compositionally biased region" description="Pro residues" evidence="9">
    <location>
        <begin position="37"/>
        <end position="65"/>
    </location>
</feature>
<dbReference type="Pfam" id="PF05236">
    <property type="entry name" value="TAF4"/>
    <property type="match status" value="1"/>
</dbReference>
<feature type="compositionally biased region" description="Basic and acidic residues" evidence="9">
    <location>
        <begin position="557"/>
        <end position="566"/>
    </location>
</feature>
<evidence type="ECO:0000256" key="4">
    <source>
        <dbReference type="ARBA" id="ARBA00023015"/>
    </source>
</evidence>
<feature type="compositionally biased region" description="Basic and acidic residues" evidence="9">
    <location>
        <begin position="457"/>
        <end position="478"/>
    </location>
</feature>
<feature type="domain" description="Transcription initiation factor TFIID component TAF4 C-terminal" evidence="10">
    <location>
        <begin position="295"/>
        <end position="581"/>
    </location>
</feature>
<feature type="compositionally biased region" description="Low complexity" evidence="9">
    <location>
        <begin position="90"/>
        <end position="110"/>
    </location>
</feature>
<feature type="region of interest" description="Disordered" evidence="9">
    <location>
        <begin position="1"/>
        <end position="74"/>
    </location>
</feature>
<evidence type="ECO:0000256" key="3">
    <source>
        <dbReference type="ARBA" id="ARBA00017306"/>
    </source>
</evidence>
<keyword evidence="12" id="KW-1185">Reference proteome</keyword>
<comment type="similarity">
    <text evidence="2">Belongs to the TAF4 family.</text>
</comment>
<keyword evidence="4" id="KW-0805">Transcription regulation</keyword>
<keyword evidence="5" id="KW-0804">Transcription</keyword>
<evidence type="ECO:0000313" key="12">
    <source>
        <dbReference type="Proteomes" id="UP000272025"/>
    </source>
</evidence>
<feature type="region of interest" description="Disordered" evidence="9">
    <location>
        <begin position="162"/>
        <end position="192"/>
    </location>
</feature>
<evidence type="ECO:0000259" key="10">
    <source>
        <dbReference type="Pfam" id="PF05236"/>
    </source>
</evidence>
<dbReference type="Proteomes" id="UP000272025">
    <property type="component" value="Unassembled WGS sequence"/>
</dbReference>
<evidence type="ECO:0000256" key="1">
    <source>
        <dbReference type="ARBA" id="ARBA00004123"/>
    </source>
</evidence>
<dbReference type="OrthoDB" id="21060at2759"/>
<dbReference type="EMBL" id="ML119051">
    <property type="protein sequence ID" value="ROT43239.1"/>
    <property type="molecule type" value="Genomic_DNA"/>
</dbReference>
<dbReference type="GO" id="GO:0006352">
    <property type="term" value="P:DNA-templated transcription initiation"/>
    <property type="evidence" value="ECO:0007669"/>
    <property type="project" value="InterPro"/>
</dbReference>
<dbReference type="InterPro" id="IPR007900">
    <property type="entry name" value="TAF4_C"/>
</dbReference>
<evidence type="ECO:0000256" key="8">
    <source>
        <dbReference type="ARBA" id="ARBA00031747"/>
    </source>
</evidence>
<feature type="region of interest" description="Disordered" evidence="9">
    <location>
        <begin position="354"/>
        <end position="491"/>
    </location>
</feature>
<feature type="compositionally biased region" description="Basic and acidic residues" evidence="9">
    <location>
        <begin position="410"/>
        <end position="422"/>
    </location>
</feature>
<comment type="subcellular location">
    <subcellularLocation>
        <location evidence="1">Nucleus</location>
    </subcellularLocation>
</comment>
<evidence type="ECO:0000256" key="2">
    <source>
        <dbReference type="ARBA" id="ARBA00006178"/>
    </source>
</evidence>
<sequence length="601" mass="63855">MPGIQPPTGGQHPPTYTTPYTNGNTTPHLALPENRATPPPPPLPTSTPQPQPISAHPPPPVPAPALPYTNATFGPAVPAIATPPLHYHHQQLQPVQPAQPVQPQSAAQGAMGPPLKPPERTQKEYEYDVTDSLAGTGIDLRAEEQFLSELYAVDPSVAESRTGFSIHPPGNRASFYGAGPANQPAQPNDGKSQNQIIAETAEKAWQESARRLAASRAVELKNAFLNVPLVQARAEAAAKEHGLSLNWDMKANHGMGRMKVMDENPRPVKVSTSIGPDGALIQTTGTWIPQDAYLADQLALLSIATKQRLRTLMEDSDRIAVTRQTSSHGEVPEQWKVAAGSLLKIALPGLSEAAADAARTGEESAVSPHTTNPLKRPHDENANSDASGPRTKILKVPNTTASTMSAMMRDIARAEREREEARLRRRNARKEGTAEGASTTSRAGSAAPGTPAGTTGDGEKTITKKEQKRLEAMKKAEANSHANQNLTSREFLGMARPGGLFGKKGGKSYSWMTGGGSGASTPKGGLPGKTGATAANSPAPGPAALTADGSSHRRPGAWREDKEKGKNIQLRDWVAALEADGLEVEALQRAYMKLDSSWPKQ</sequence>
<dbReference type="GO" id="GO:0005669">
    <property type="term" value="C:transcription factor TFIID complex"/>
    <property type="evidence" value="ECO:0007669"/>
    <property type="project" value="InterPro"/>
</dbReference>
<dbReference type="GeneID" id="39576113"/>
<reference evidence="11 12" key="1">
    <citation type="journal article" date="2018" name="Mol. Ecol.">
        <title>The obligate alkalophilic soda-lake fungus Sodiomyces alkalinus has shifted to a protein diet.</title>
        <authorList>
            <person name="Grum-Grzhimaylo A.A."/>
            <person name="Falkoski D.L."/>
            <person name="van den Heuvel J."/>
            <person name="Valero-Jimenez C.A."/>
            <person name="Min B."/>
            <person name="Choi I.G."/>
            <person name="Lipzen A."/>
            <person name="Daum C.G."/>
            <person name="Aanen D.K."/>
            <person name="Tsang A."/>
            <person name="Henrissat B."/>
            <person name="Bilanenko E.N."/>
            <person name="de Vries R.P."/>
            <person name="van Kan J.A.L."/>
            <person name="Grigoriev I.V."/>
            <person name="Debets A.J.M."/>
        </authorList>
    </citation>
    <scope>NUCLEOTIDE SEQUENCE [LARGE SCALE GENOMIC DNA]</scope>
    <source>
        <strain evidence="11 12">F11</strain>
    </source>
</reference>
<evidence type="ECO:0000256" key="5">
    <source>
        <dbReference type="ARBA" id="ARBA00023163"/>
    </source>
</evidence>
<dbReference type="AlphaFoldDB" id="A0A3N2Q8Y3"/>
<evidence type="ECO:0000256" key="6">
    <source>
        <dbReference type="ARBA" id="ARBA00023242"/>
    </source>
</evidence>
<keyword evidence="6" id="KW-0539">Nucleus</keyword>